<sequence>MILATNPSFDMFGYLFCSSEFLGGGEAADGSLVDGFVFAEPFGLASLFELLCDVFWVVFVVHEGDEGRCSLRGCGDGGGKADVRGGGGVEAVSATEEKARKKRHRFW</sequence>
<gene>
    <name evidence="1" type="ORF">F2Q70_00009923</name>
</gene>
<proteinExistence type="predicted"/>
<dbReference type="EMBL" id="QGKY02000089">
    <property type="protein sequence ID" value="KAF2612060.1"/>
    <property type="molecule type" value="Genomic_DNA"/>
</dbReference>
<reference evidence="1" key="1">
    <citation type="submission" date="2019-12" db="EMBL/GenBank/DDBJ databases">
        <title>Genome sequencing and annotation of Brassica cretica.</title>
        <authorList>
            <person name="Studholme D.J."/>
            <person name="Sarris P.F."/>
        </authorList>
    </citation>
    <scope>NUCLEOTIDE SEQUENCE</scope>
    <source>
        <strain evidence="1">PFS-102/07</strain>
        <tissue evidence="1">Leaf</tissue>
    </source>
</reference>
<organism evidence="1">
    <name type="scientific">Brassica cretica</name>
    <name type="common">Mustard</name>
    <dbReference type="NCBI Taxonomy" id="69181"/>
    <lineage>
        <taxon>Eukaryota</taxon>
        <taxon>Viridiplantae</taxon>
        <taxon>Streptophyta</taxon>
        <taxon>Embryophyta</taxon>
        <taxon>Tracheophyta</taxon>
        <taxon>Spermatophyta</taxon>
        <taxon>Magnoliopsida</taxon>
        <taxon>eudicotyledons</taxon>
        <taxon>Gunneridae</taxon>
        <taxon>Pentapetalae</taxon>
        <taxon>rosids</taxon>
        <taxon>malvids</taxon>
        <taxon>Brassicales</taxon>
        <taxon>Brassicaceae</taxon>
        <taxon>Brassiceae</taxon>
        <taxon>Brassica</taxon>
    </lineage>
</organism>
<protein>
    <submittedName>
        <fullName evidence="1">Uncharacterized protein</fullName>
    </submittedName>
</protein>
<comment type="caution">
    <text evidence="1">The sequence shown here is derived from an EMBL/GenBank/DDBJ whole genome shotgun (WGS) entry which is preliminary data.</text>
</comment>
<dbReference type="AlphaFoldDB" id="A0A8S9LVN3"/>
<evidence type="ECO:0000313" key="1">
    <source>
        <dbReference type="EMBL" id="KAF2612060.1"/>
    </source>
</evidence>
<name>A0A8S9LVN3_BRACR</name>
<accession>A0A8S9LVN3</accession>